<dbReference type="InterPro" id="IPR004860">
    <property type="entry name" value="LAGLIDADG_dom"/>
</dbReference>
<dbReference type="Pfam" id="PF14528">
    <property type="entry name" value="LAGLIDADG_3"/>
    <property type="match status" value="1"/>
</dbReference>
<protein>
    <submittedName>
        <fullName evidence="2">LAGLIDADG family homing endonuclease</fullName>
    </submittedName>
</protein>
<dbReference type="RefSeq" id="WP_358358956.1">
    <property type="nucleotide sequence ID" value="NZ_JBEZFP010000084.1"/>
</dbReference>
<keyword evidence="2" id="KW-0378">Hydrolase</keyword>
<dbReference type="InterPro" id="IPR006142">
    <property type="entry name" value="INTEIN"/>
</dbReference>
<keyword evidence="3" id="KW-1185">Reference proteome</keyword>
<dbReference type="InterPro" id="IPR004042">
    <property type="entry name" value="Intein_endonuc_central"/>
</dbReference>
<evidence type="ECO:0000313" key="2">
    <source>
        <dbReference type="EMBL" id="MEU8137284.1"/>
    </source>
</evidence>
<keyword evidence="2" id="KW-0540">Nuclease</keyword>
<proteinExistence type="predicted"/>
<comment type="caution">
    <text evidence="2">The sequence shown here is derived from an EMBL/GenBank/DDBJ whole genome shotgun (WGS) entry which is preliminary data.</text>
</comment>
<feature type="domain" description="DOD-type homing endonuclease" evidence="1">
    <location>
        <begin position="164"/>
        <end position="306"/>
    </location>
</feature>
<evidence type="ECO:0000259" key="1">
    <source>
        <dbReference type="PROSITE" id="PS50819"/>
    </source>
</evidence>
<evidence type="ECO:0000313" key="3">
    <source>
        <dbReference type="Proteomes" id="UP001551482"/>
    </source>
</evidence>
<organism evidence="2 3">
    <name type="scientific">Streptodolium elevatio</name>
    <dbReference type="NCBI Taxonomy" id="3157996"/>
    <lineage>
        <taxon>Bacteria</taxon>
        <taxon>Bacillati</taxon>
        <taxon>Actinomycetota</taxon>
        <taxon>Actinomycetes</taxon>
        <taxon>Kitasatosporales</taxon>
        <taxon>Streptomycetaceae</taxon>
        <taxon>Streptodolium</taxon>
    </lineage>
</organism>
<sequence length="425" mass="46212">MEITQDVRESGNPCEVHGGILGTHKIPTDHGLIAAEAAFVRLATGQRIRVAKYASIPPLADGADDELTRLAVRPLGVRESLAVRFSDGAIIAGTSGQRVFTRERGWRCLGELTRDDIVERAHRIVSRGASVGRIPPRAHAIAETCASRGPLHLPRMWGPTLCHYLGWLVGDGCLTKHGAVAVYGSPDDQRFVMPMHRALLSRIGARPAKPVLQSNGTWQLRLMRRGFVGFLGELGVSQARAASKVVPSAICEAPSPAVAAFLRGLFDADGCVVNQPANQTRYVGLGSASQQLLLDVQQLLACCFGIRGRIYSNANANRNFEYTRKRDGQAVTYSAGGPMYDLRISGTGIRAFRREIGFMLPAKQGRLDRIIEISRFYRKDSAVHMVRVEDLGRRPVFAVSTESGSHCVMGGFIFPGQRSGARFVG</sequence>
<dbReference type="Proteomes" id="UP001551482">
    <property type="component" value="Unassembled WGS sequence"/>
</dbReference>
<dbReference type="InterPro" id="IPR027434">
    <property type="entry name" value="Homing_endonucl"/>
</dbReference>
<dbReference type="PRINTS" id="PR00379">
    <property type="entry name" value="INTEIN"/>
</dbReference>
<keyword evidence="2" id="KW-0255">Endonuclease</keyword>
<dbReference type="EMBL" id="JBEZFP010000084">
    <property type="protein sequence ID" value="MEU8137284.1"/>
    <property type="molecule type" value="Genomic_DNA"/>
</dbReference>
<dbReference type="GO" id="GO:0004519">
    <property type="term" value="F:endonuclease activity"/>
    <property type="evidence" value="ECO:0007669"/>
    <property type="project" value="UniProtKB-KW"/>
</dbReference>
<dbReference type="InterPro" id="IPR036844">
    <property type="entry name" value="Hint_dom_sf"/>
</dbReference>
<reference evidence="2 3" key="1">
    <citation type="submission" date="2024-06" db="EMBL/GenBank/DDBJ databases">
        <title>The Natural Products Discovery Center: Release of the First 8490 Sequenced Strains for Exploring Actinobacteria Biosynthetic Diversity.</title>
        <authorList>
            <person name="Kalkreuter E."/>
            <person name="Kautsar S.A."/>
            <person name="Yang D."/>
            <person name="Bader C.D."/>
            <person name="Teijaro C.N."/>
            <person name="Fluegel L."/>
            <person name="Davis C.M."/>
            <person name="Simpson J.R."/>
            <person name="Lauterbach L."/>
            <person name="Steele A.D."/>
            <person name="Gui C."/>
            <person name="Meng S."/>
            <person name="Li G."/>
            <person name="Viehrig K."/>
            <person name="Ye F."/>
            <person name="Su P."/>
            <person name="Kiefer A.F."/>
            <person name="Nichols A."/>
            <person name="Cepeda A.J."/>
            <person name="Yan W."/>
            <person name="Fan B."/>
            <person name="Jiang Y."/>
            <person name="Adhikari A."/>
            <person name="Zheng C.-J."/>
            <person name="Schuster L."/>
            <person name="Cowan T.M."/>
            <person name="Smanski M.J."/>
            <person name="Chevrette M.G."/>
            <person name="De Carvalho L.P.S."/>
            <person name="Shen B."/>
        </authorList>
    </citation>
    <scope>NUCLEOTIDE SEQUENCE [LARGE SCALE GENOMIC DNA]</scope>
    <source>
        <strain evidence="2 3">NPDC048946</strain>
    </source>
</reference>
<dbReference type="PROSITE" id="PS50819">
    <property type="entry name" value="INTEIN_ENDONUCLEASE"/>
    <property type="match status" value="1"/>
</dbReference>
<dbReference type="Gene3D" id="3.10.28.10">
    <property type="entry name" value="Homing endonucleases"/>
    <property type="match status" value="1"/>
</dbReference>
<dbReference type="SUPFAM" id="SSF51294">
    <property type="entry name" value="Hedgehog/intein (Hint) domain"/>
    <property type="match status" value="1"/>
</dbReference>
<dbReference type="SUPFAM" id="SSF55608">
    <property type="entry name" value="Homing endonucleases"/>
    <property type="match status" value="1"/>
</dbReference>
<accession>A0ABV3DQX7</accession>
<gene>
    <name evidence="2" type="ORF">AB0C36_27690</name>
</gene>
<name>A0ABV3DQX7_9ACTN</name>